<keyword evidence="2" id="KW-1185">Reference proteome</keyword>
<proteinExistence type="predicted"/>
<protein>
    <submittedName>
        <fullName evidence="1">DUF3024 family protein</fullName>
    </submittedName>
</protein>
<dbReference type="Proteomes" id="UP000295705">
    <property type="component" value="Unassembled WGS sequence"/>
</dbReference>
<dbReference type="AlphaFoldDB" id="A0A4R6VEA7"/>
<evidence type="ECO:0000313" key="1">
    <source>
        <dbReference type="EMBL" id="TDQ61092.1"/>
    </source>
</evidence>
<dbReference type="Pfam" id="PF11225">
    <property type="entry name" value="DUF3024"/>
    <property type="match status" value="1"/>
</dbReference>
<evidence type="ECO:0000313" key="2">
    <source>
        <dbReference type="Proteomes" id="UP000295705"/>
    </source>
</evidence>
<organism evidence="1 2">
    <name type="scientific">Actinomycetospora succinea</name>
    <dbReference type="NCBI Taxonomy" id="663603"/>
    <lineage>
        <taxon>Bacteria</taxon>
        <taxon>Bacillati</taxon>
        <taxon>Actinomycetota</taxon>
        <taxon>Actinomycetes</taxon>
        <taxon>Pseudonocardiales</taxon>
        <taxon>Pseudonocardiaceae</taxon>
        <taxon>Actinomycetospora</taxon>
    </lineage>
</organism>
<sequence>MVRPTPGRRGARVTVSGVEVADEHRAMVRQWCARRVPEGQRDQVRISYTERAGRITISARRSPVFPELGSGWTTEPIAQLRLVPDEERWILLWPDSSGRWHRYPDETKASSPAPLLDIVDADPTGIFWG</sequence>
<dbReference type="EMBL" id="SNYO01000003">
    <property type="protein sequence ID" value="TDQ61092.1"/>
    <property type="molecule type" value="Genomic_DNA"/>
</dbReference>
<name>A0A4R6VEA7_9PSEU</name>
<gene>
    <name evidence="1" type="ORF">EV188_103599</name>
</gene>
<dbReference type="InterPro" id="IPR021388">
    <property type="entry name" value="DUF3024"/>
</dbReference>
<comment type="caution">
    <text evidence="1">The sequence shown here is derived from an EMBL/GenBank/DDBJ whole genome shotgun (WGS) entry which is preliminary data.</text>
</comment>
<reference evidence="1 2" key="1">
    <citation type="submission" date="2019-03" db="EMBL/GenBank/DDBJ databases">
        <title>Genomic Encyclopedia of Type Strains, Phase IV (KMG-IV): sequencing the most valuable type-strain genomes for metagenomic binning, comparative biology and taxonomic classification.</title>
        <authorList>
            <person name="Goeker M."/>
        </authorList>
    </citation>
    <scope>NUCLEOTIDE SEQUENCE [LARGE SCALE GENOMIC DNA]</scope>
    <source>
        <strain evidence="1 2">DSM 45775</strain>
    </source>
</reference>
<accession>A0A4R6VEA7</accession>